<dbReference type="CDD" id="cd00761">
    <property type="entry name" value="Glyco_tranf_GTA_type"/>
    <property type="match status" value="1"/>
</dbReference>
<evidence type="ECO:0000256" key="1">
    <source>
        <dbReference type="SAM" id="MobiDB-lite"/>
    </source>
</evidence>
<proteinExistence type="predicted"/>
<comment type="caution">
    <text evidence="4">The sequence shown here is derived from an EMBL/GenBank/DDBJ whole genome shotgun (WGS) entry which is preliminary data.</text>
</comment>
<evidence type="ECO:0000313" key="4">
    <source>
        <dbReference type="EMBL" id="KAL3811465.1"/>
    </source>
</evidence>
<feature type="region of interest" description="Disordered" evidence="1">
    <location>
        <begin position="1"/>
        <end position="21"/>
    </location>
</feature>
<dbReference type="InterPro" id="IPR029044">
    <property type="entry name" value="Nucleotide-diphossugar_trans"/>
</dbReference>
<dbReference type="EMBL" id="JALLPB020000259">
    <property type="protein sequence ID" value="KAL3811465.1"/>
    <property type="molecule type" value="Genomic_DNA"/>
</dbReference>
<sequence length="278" mass="32131">MSALNNGKHDSRSQKGPKYYARSSDSKLPLMFTTFFVLFASSWLYSSIVYMRNGDGGDVPNTIDKTSQYQHLTLLLSQEQPSELYDKEENPSAQMGISKIRNIQTNAVHPPLTLIIPAHEASPFIESLMMTLRNQTYTNLRLIFSLEPDADVDITEAAIRRHFHEDKHRHFQSLHIHRQTERLYYQENMNFLLGRVDTDLFSYMPSDDLLSSNYYEELVQCLEMNERATNCYPETLTMVIKKKSSEVKYVRKYMSSSMGPVHERVEKVAAGKLTIDCH</sequence>
<accession>A0ABD3REM4</accession>
<keyword evidence="2" id="KW-0812">Transmembrane</keyword>
<keyword evidence="2" id="KW-1133">Transmembrane helix</keyword>
<dbReference type="Proteomes" id="UP001530377">
    <property type="component" value="Unassembled WGS sequence"/>
</dbReference>
<dbReference type="Pfam" id="PF00535">
    <property type="entry name" value="Glycos_transf_2"/>
    <property type="match status" value="1"/>
</dbReference>
<evidence type="ECO:0000313" key="5">
    <source>
        <dbReference type="Proteomes" id="UP001530377"/>
    </source>
</evidence>
<protein>
    <recommendedName>
        <fullName evidence="3">Glycosyltransferase 2-like domain-containing protein</fullName>
    </recommendedName>
</protein>
<feature type="domain" description="Glycosyltransferase 2-like" evidence="3">
    <location>
        <begin position="114"/>
        <end position="228"/>
    </location>
</feature>
<organism evidence="4 5">
    <name type="scientific">Cyclostephanos tholiformis</name>
    <dbReference type="NCBI Taxonomy" id="382380"/>
    <lineage>
        <taxon>Eukaryota</taxon>
        <taxon>Sar</taxon>
        <taxon>Stramenopiles</taxon>
        <taxon>Ochrophyta</taxon>
        <taxon>Bacillariophyta</taxon>
        <taxon>Coscinodiscophyceae</taxon>
        <taxon>Thalassiosirophycidae</taxon>
        <taxon>Stephanodiscales</taxon>
        <taxon>Stephanodiscaceae</taxon>
        <taxon>Cyclostephanos</taxon>
    </lineage>
</organism>
<keyword evidence="5" id="KW-1185">Reference proteome</keyword>
<name>A0ABD3REM4_9STRA</name>
<feature type="transmembrane region" description="Helical" evidence="2">
    <location>
        <begin position="28"/>
        <end position="45"/>
    </location>
</feature>
<evidence type="ECO:0000259" key="3">
    <source>
        <dbReference type="Pfam" id="PF00535"/>
    </source>
</evidence>
<gene>
    <name evidence="4" type="ORF">ACHAXA_004762</name>
</gene>
<keyword evidence="2" id="KW-0472">Membrane</keyword>
<dbReference type="InterPro" id="IPR001173">
    <property type="entry name" value="Glyco_trans_2-like"/>
</dbReference>
<reference evidence="4 5" key="1">
    <citation type="submission" date="2024-10" db="EMBL/GenBank/DDBJ databases">
        <title>Updated reference genomes for cyclostephanoid diatoms.</title>
        <authorList>
            <person name="Roberts W.R."/>
            <person name="Alverson A.J."/>
        </authorList>
    </citation>
    <scope>NUCLEOTIDE SEQUENCE [LARGE SCALE GENOMIC DNA]</scope>
    <source>
        <strain evidence="4 5">AJA228-03</strain>
    </source>
</reference>
<dbReference type="AlphaFoldDB" id="A0ABD3REM4"/>
<evidence type="ECO:0000256" key="2">
    <source>
        <dbReference type="SAM" id="Phobius"/>
    </source>
</evidence>
<dbReference type="Gene3D" id="3.90.550.10">
    <property type="entry name" value="Spore Coat Polysaccharide Biosynthesis Protein SpsA, Chain A"/>
    <property type="match status" value="1"/>
</dbReference>
<dbReference type="SUPFAM" id="SSF53448">
    <property type="entry name" value="Nucleotide-diphospho-sugar transferases"/>
    <property type="match status" value="1"/>
</dbReference>